<sequence length="58" mass="6928">MLLMVSSRWMLSILYRQLFRNTYTFLTMIVVVLQVSATQRRTVLPFVLKILILILINR</sequence>
<dbReference type="EMBL" id="UZAI01017355">
    <property type="protein sequence ID" value="VDP23667.1"/>
    <property type="molecule type" value="Genomic_DNA"/>
</dbReference>
<keyword evidence="2" id="KW-1185">Reference proteome</keyword>
<gene>
    <name evidence="1" type="ORF">SMRZ_LOCUS17366</name>
</gene>
<accession>A0A3P8B8R8</accession>
<organism evidence="1 2">
    <name type="scientific">Schistosoma margrebowiei</name>
    <dbReference type="NCBI Taxonomy" id="48269"/>
    <lineage>
        <taxon>Eukaryota</taxon>
        <taxon>Metazoa</taxon>
        <taxon>Spiralia</taxon>
        <taxon>Lophotrochozoa</taxon>
        <taxon>Platyhelminthes</taxon>
        <taxon>Trematoda</taxon>
        <taxon>Digenea</taxon>
        <taxon>Strigeidida</taxon>
        <taxon>Schistosomatoidea</taxon>
        <taxon>Schistosomatidae</taxon>
        <taxon>Schistosoma</taxon>
    </lineage>
</organism>
<dbReference type="Proteomes" id="UP000277204">
    <property type="component" value="Unassembled WGS sequence"/>
</dbReference>
<evidence type="ECO:0000313" key="2">
    <source>
        <dbReference type="Proteomes" id="UP000277204"/>
    </source>
</evidence>
<proteinExistence type="predicted"/>
<evidence type="ECO:0000313" key="1">
    <source>
        <dbReference type="EMBL" id="VDP23667.1"/>
    </source>
</evidence>
<protein>
    <submittedName>
        <fullName evidence="1">Uncharacterized protein</fullName>
    </submittedName>
</protein>
<dbReference type="AlphaFoldDB" id="A0A3P8B8R8"/>
<name>A0A3P8B8R8_9TREM</name>
<reference evidence="1 2" key="1">
    <citation type="submission" date="2018-11" db="EMBL/GenBank/DDBJ databases">
        <authorList>
            <consortium name="Pathogen Informatics"/>
        </authorList>
    </citation>
    <scope>NUCLEOTIDE SEQUENCE [LARGE SCALE GENOMIC DNA]</scope>
    <source>
        <strain evidence="1 2">Zambia</strain>
    </source>
</reference>